<gene>
    <name evidence="1" type="ORF">BT62DRAFT_1078042</name>
</gene>
<proteinExistence type="predicted"/>
<evidence type="ECO:0000313" key="1">
    <source>
        <dbReference type="EMBL" id="KAG7444253.1"/>
    </source>
</evidence>
<protein>
    <recommendedName>
        <fullName evidence="3">Protein kinase domain-containing protein</fullName>
    </recommendedName>
</protein>
<dbReference type="AlphaFoldDB" id="A0A9P7VN52"/>
<dbReference type="GeneID" id="66101643"/>
<dbReference type="EMBL" id="MU250541">
    <property type="protein sequence ID" value="KAG7444253.1"/>
    <property type="molecule type" value="Genomic_DNA"/>
</dbReference>
<dbReference type="Gene3D" id="1.10.510.10">
    <property type="entry name" value="Transferase(Phosphotransferase) domain 1"/>
    <property type="match status" value="1"/>
</dbReference>
<evidence type="ECO:0000313" key="2">
    <source>
        <dbReference type="Proteomes" id="UP000812287"/>
    </source>
</evidence>
<organism evidence="1 2">
    <name type="scientific">Guyanagaster necrorhizus</name>
    <dbReference type="NCBI Taxonomy" id="856835"/>
    <lineage>
        <taxon>Eukaryota</taxon>
        <taxon>Fungi</taxon>
        <taxon>Dikarya</taxon>
        <taxon>Basidiomycota</taxon>
        <taxon>Agaricomycotina</taxon>
        <taxon>Agaricomycetes</taxon>
        <taxon>Agaricomycetidae</taxon>
        <taxon>Agaricales</taxon>
        <taxon>Marasmiineae</taxon>
        <taxon>Physalacriaceae</taxon>
        <taxon>Guyanagaster</taxon>
    </lineage>
</organism>
<comment type="caution">
    <text evidence="1">The sequence shown here is derived from an EMBL/GenBank/DDBJ whole genome shotgun (WGS) entry which is preliminary data.</text>
</comment>
<evidence type="ECO:0008006" key="3">
    <source>
        <dbReference type="Google" id="ProtNLM"/>
    </source>
</evidence>
<reference evidence="1" key="1">
    <citation type="submission" date="2020-11" db="EMBL/GenBank/DDBJ databases">
        <title>Adaptations for nitrogen fixation in a non-lichenized fungal sporocarp promotes dispersal by wood-feeding termites.</title>
        <authorList>
            <consortium name="DOE Joint Genome Institute"/>
            <person name="Koch R.A."/>
            <person name="Yoon G."/>
            <person name="Arayal U."/>
            <person name="Lail K."/>
            <person name="Amirebrahimi M."/>
            <person name="Labutti K."/>
            <person name="Lipzen A."/>
            <person name="Riley R."/>
            <person name="Barry K."/>
            <person name="Henrissat B."/>
            <person name="Grigoriev I.V."/>
            <person name="Herr J.R."/>
            <person name="Aime M.C."/>
        </authorList>
    </citation>
    <scope>NUCLEOTIDE SEQUENCE</scope>
    <source>
        <strain evidence="1">MCA 3950</strain>
    </source>
</reference>
<dbReference type="SUPFAM" id="SSF56112">
    <property type="entry name" value="Protein kinase-like (PK-like)"/>
    <property type="match status" value="1"/>
</dbReference>
<keyword evidence="2" id="KW-1185">Reference proteome</keyword>
<accession>A0A9P7VN52</accession>
<dbReference type="Proteomes" id="UP000812287">
    <property type="component" value="Unassembled WGS sequence"/>
</dbReference>
<name>A0A9P7VN52_9AGAR</name>
<sequence length="226" mass="25026">MPIPYTKTSTISQGTTLPTEPLRPRLHSWIQIKVDDDEPDDCGVDIAANILVMDDLCSCSADFGFSLFGNHRLPTALLGCAKEAPPPEYMNSTLFDQSYITARDVYAYGCILVEVGPTVHRHHALMAFSQIFTGKPPLSDIKKEARVIHETLTNGSLHRDHPARRETDFSNLSTSNPQACEDLLGARSVLEDKAGFPDDDLFVLDMPSWECQSSDSKDDISKGREL</sequence>
<dbReference type="RefSeq" id="XP_043037753.1">
    <property type="nucleotide sequence ID" value="XM_043179349.1"/>
</dbReference>
<dbReference type="InterPro" id="IPR011009">
    <property type="entry name" value="Kinase-like_dom_sf"/>
</dbReference>
<dbReference type="OrthoDB" id="346907at2759"/>